<evidence type="ECO:0000313" key="1">
    <source>
        <dbReference type="EMBL" id="KFD51647.1"/>
    </source>
</evidence>
<keyword evidence="2" id="KW-1185">Reference proteome</keyword>
<protein>
    <submittedName>
        <fullName evidence="1">Uncharacterized protein</fullName>
    </submittedName>
</protein>
<evidence type="ECO:0000313" key="2">
    <source>
        <dbReference type="Proteomes" id="UP000030764"/>
    </source>
</evidence>
<dbReference type="Proteomes" id="UP000030764">
    <property type="component" value="Unassembled WGS sequence"/>
</dbReference>
<reference evidence="1 2" key="1">
    <citation type="journal article" date="2014" name="Nat. Genet.">
        <title>Genome and transcriptome of the porcine whipworm Trichuris suis.</title>
        <authorList>
            <person name="Jex A.R."/>
            <person name="Nejsum P."/>
            <person name="Schwarz E.M."/>
            <person name="Hu L."/>
            <person name="Young N.D."/>
            <person name="Hall R.S."/>
            <person name="Korhonen P.K."/>
            <person name="Liao S."/>
            <person name="Thamsborg S."/>
            <person name="Xia J."/>
            <person name="Xu P."/>
            <person name="Wang S."/>
            <person name="Scheerlinck J.P."/>
            <person name="Hofmann A."/>
            <person name="Sternberg P.W."/>
            <person name="Wang J."/>
            <person name="Gasser R.B."/>
        </authorList>
    </citation>
    <scope>NUCLEOTIDE SEQUENCE [LARGE SCALE GENOMIC DNA]</scope>
    <source>
        <strain evidence="1">DCEP-RM93M</strain>
    </source>
</reference>
<proteinExistence type="predicted"/>
<accession>A0A085M351</accession>
<sequence length="68" mass="7787">MIYCLQSEWGRRWINGHLSDQRGAWLLLDGDNKCVLSVYARLSFTVMTSKLLLRLGGRLGDGECRKKT</sequence>
<name>A0A085M351_9BILA</name>
<dbReference type="AlphaFoldDB" id="A0A085M351"/>
<organism evidence="1 2">
    <name type="scientific">Trichuris suis</name>
    <name type="common">pig whipworm</name>
    <dbReference type="NCBI Taxonomy" id="68888"/>
    <lineage>
        <taxon>Eukaryota</taxon>
        <taxon>Metazoa</taxon>
        <taxon>Ecdysozoa</taxon>
        <taxon>Nematoda</taxon>
        <taxon>Enoplea</taxon>
        <taxon>Dorylaimia</taxon>
        <taxon>Trichinellida</taxon>
        <taxon>Trichuridae</taxon>
        <taxon>Trichuris</taxon>
    </lineage>
</organism>
<dbReference type="EMBL" id="KL363237">
    <property type="protein sequence ID" value="KFD51647.1"/>
    <property type="molecule type" value="Genomic_DNA"/>
</dbReference>
<gene>
    <name evidence="1" type="ORF">M513_07526</name>
</gene>